<dbReference type="PROSITE" id="PS51485">
    <property type="entry name" value="PHYTOCYANIN"/>
    <property type="match status" value="1"/>
</dbReference>
<reference evidence="13 14" key="1">
    <citation type="journal article" date="2015" name="Proc. Natl. Acad. Sci. U.S.A.">
        <title>The resurrection genome of Boea hygrometrica: A blueprint for survival of dehydration.</title>
        <authorList>
            <person name="Xiao L."/>
            <person name="Yang G."/>
            <person name="Zhang L."/>
            <person name="Yang X."/>
            <person name="Zhao S."/>
            <person name="Ji Z."/>
            <person name="Zhou Q."/>
            <person name="Hu M."/>
            <person name="Wang Y."/>
            <person name="Chen M."/>
            <person name="Xu Y."/>
            <person name="Jin H."/>
            <person name="Xiao X."/>
            <person name="Hu G."/>
            <person name="Bao F."/>
            <person name="Hu Y."/>
            <person name="Wan P."/>
            <person name="Li L."/>
            <person name="Deng X."/>
            <person name="Kuang T."/>
            <person name="Xiang C."/>
            <person name="Zhu J.K."/>
            <person name="Oliver M.J."/>
            <person name="He Y."/>
        </authorList>
    </citation>
    <scope>NUCLEOTIDE SEQUENCE [LARGE SCALE GENOMIC DNA]</scope>
    <source>
        <strain evidence="14">cv. XS01</strain>
    </source>
</reference>
<comment type="similarity">
    <text evidence="9">Belongs to the early nodulin-like (ENODL) family.</text>
</comment>
<dbReference type="PANTHER" id="PTHR33021:SF289">
    <property type="entry name" value="EARLY NODULIN-LIKE PROTEIN 5-RELATED"/>
    <property type="match status" value="1"/>
</dbReference>
<sequence length="173" mass="18896">MASNFTSFLILSTILTAVSVRCVELDVGGDNGWAIPSTKNQQLYNDWASSNRFKVNDTLRFQYQKDSVLVVTQEEYEKCRSSHPIFFSNNGDTLFTLDHPGLYYFISGVSGHCERGLKMIVKVLELEPITPPSNQSLSSPSSAGSNALGFATSGLILVIVFALLSSCIGAIIF</sequence>
<accession>A0A2Z7ANH5</accession>
<evidence type="ECO:0000313" key="13">
    <source>
        <dbReference type="EMBL" id="KZV20674.1"/>
    </source>
</evidence>
<keyword evidence="10" id="KW-1133">Transmembrane helix</keyword>
<keyword evidence="10" id="KW-0812">Transmembrane</keyword>
<evidence type="ECO:0000256" key="6">
    <source>
        <dbReference type="ARBA" id="ARBA00023157"/>
    </source>
</evidence>
<dbReference type="CDD" id="cd11019">
    <property type="entry name" value="OsENODL1_like"/>
    <property type="match status" value="1"/>
</dbReference>
<dbReference type="OrthoDB" id="959565at2759"/>
<evidence type="ECO:0000256" key="5">
    <source>
        <dbReference type="ARBA" id="ARBA00023136"/>
    </source>
</evidence>
<dbReference type="EMBL" id="KV015581">
    <property type="protein sequence ID" value="KZV20674.1"/>
    <property type="molecule type" value="Genomic_DNA"/>
</dbReference>
<dbReference type="FunFam" id="2.60.40.420:FF:000010">
    <property type="entry name" value="Early nodulin-like protein 1"/>
    <property type="match status" value="1"/>
</dbReference>
<evidence type="ECO:0000256" key="8">
    <source>
        <dbReference type="ARBA" id="ARBA00023288"/>
    </source>
</evidence>
<evidence type="ECO:0000259" key="12">
    <source>
        <dbReference type="PROSITE" id="PS51485"/>
    </source>
</evidence>
<dbReference type="InterPro" id="IPR039391">
    <property type="entry name" value="Phytocyanin-like"/>
</dbReference>
<dbReference type="Gene3D" id="2.60.40.420">
    <property type="entry name" value="Cupredoxins - blue copper proteins"/>
    <property type="match status" value="1"/>
</dbReference>
<dbReference type="InterPro" id="IPR003245">
    <property type="entry name" value="Phytocyanin_dom"/>
</dbReference>
<evidence type="ECO:0000256" key="10">
    <source>
        <dbReference type="SAM" id="Phobius"/>
    </source>
</evidence>
<keyword evidence="7" id="KW-0325">Glycoprotein</keyword>
<feature type="transmembrane region" description="Helical" evidence="10">
    <location>
        <begin position="147"/>
        <end position="172"/>
    </location>
</feature>
<feature type="domain" description="Phytocyanin" evidence="12">
    <location>
        <begin position="23"/>
        <end position="125"/>
    </location>
</feature>
<dbReference type="PANTHER" id="PTHR33021">
    <property type="entry name" value="BLUE COPPER PROTEIN"/>
    <property type="match status" value="1"/>
</dbReference>
<dbReference type="GO" id="GO:0005886">
    <property type="term" value="C:plasma membrane"/>
    <property type="evidence" value="ECO:0007669"/>
    <property type="project" value="UniProtKB-SubCell"/>
</dbReference>
<keyword evidence="3" id="KW-0336">GPI-anchor</keyword>
<evidence type="ECO:0000313" key="14">
    <source>
        <dbReference type="Proteomes" id="UP000250235"/>
    </source>
</evidence>
<organism evidence="13 14">
    <name type="scientific">Dorcoceras hygrometricum</name>
    <dbReference type="NCBI Taxonomy" id="472368"/>
    <lineage>
        <taxon>Eukaryota</taxon>
        <taxon>Viridiplantae</taxon>
        <taxon>Streptophyta</taxon>
        <taxon>Embryophyta</taxon>
        <taxon>Tracheophyta</taxon>
        <taxon>Spermatophyta</taxon>
        <taxon>Magnoliopsida</taxon>
        <taxon>eudicotyledons</taxon>
        <taxon>Gunneridae</taxon>
        <taxon>Pentapetalae</taxon>
        <taxon>asterids</taxon>
        <taxon>lamiids</taxon>
        <taxon>Lamiales</taxon>
        <taxon>Gesneriaceae</taxon>
        <taxon>Didymocarpoideae</taxon>
        <taxon>Trichosporeae</taxon>
        <taxon>Loxocarpinae</taxon>
        <taxon>Dorcoceras</taxon>
    </lineage>
</organism>
<evidence type="ECO:0000256" key="2">
    <source>
        <dbReference type="ARBA" id="ARBA00022475"/>
    </source>
</evidence>
<keyword evidence="14" id="KW-1185">Reference proteome</keyword>
<feature type="signal peptide" evidence="11">
    <location>
        <begin position="1"/>
        <end position="22"/>
    </location>
</feature>
<evidence type="ECO:0000256" key="11">
    <source>
        <dbReference type="SAM" id="SignalP"/>
    </source>
</evidence>
<feature type="chain" id="PRO_5016262261" description="Phytocyanin domain-containing protein" evidence="11">
    <location>
        <begin position="23"/>
        <end position="173"/>
    </location>
</feature>
<keyword evidence="2" id="KW-1003">Cell membrane</keyword>
<keyword evidence="4 11" id="KW-0732">Signal</keyword>
<comment type="subcellular location">
    <subcellularLocation>
        <location evidence="1">Cell membrane</location>
        <topology evidence="1">Lipid-anchor</topology>
        <topology evidence="1">GPI-anchor</topology>
    </subcellularLocation>
</comment>
<dbReference type="Pfam" id="PF02298">
    <property type="entry name" value="Cu_bind_like"/>
    <property type="match status" value="1"/>
</dbReference>
<dbReference type="InterPro" id="IPR041846">
    <property type="entry name" value="ENL_dom"/>
</dbReference>
<gene>
    <name evidence="13" type="ORF">F511_30648</name>
</gene>
<evidence type="ECO:0000256" key="7">
    <source>
        <dbReference type="ARBA" id="ARBA00023180"/>
    </source>
</evidence>
<dbReference type="InterPro" id="IPR008972">
    <property type="entry name" value="Cupredoxin"/>
</dbReference>
<evidence type="ECO:0000256" key="1">
    <source>
        <dbReference type="ARBA" id="ARBA00004609"/>
    </source>
</evidence>
<dbReference type="Proteomes" id="UP000250235">
    <property type="component" value="Unassembled WGS sequence"/>
</dbReference>
<evidence type="ECO:0000256" key="9">
    <source>
        <dbReference type="ARBA" id="ARBA00035011"/>
    </source>
</evidence>
<keyword evidence="5 10" id="KW-0472">Membrane</keyword>
<keyword evidence="6" id="KW-1015">Disulfide bond</keyword>
<proteinExistence type="inferred from homology"/>
<dbReference type="GO" id="GO:0009055">
    <property type="term" value="F:electron transfer activity"/>
    <property type="evidence" value="ECO:0007669"/>
    <property type="project" value="InterPro"/>
</dbReference>
<dbReference type="GO" id="GO:0098552">
    <property type="term" value="C:side of membrane"/>
    <property type="evidence" value="ECO:0007669"/>
    <property type="project" value="UniProtKB-KW"/>
</dbReference>
<name>A0A2Z7ANH5_9LAMI</name>
<evidence type="ECO:0000256" key="4">
    <source>
        <dbReference type="ARBA" id="ARBA00022729"/>
    </source>
</evidence>
<protein>
    <recommendedName>
        <fullName evidence="12">Phytocyanin domain-containing protein</fullName>
    </recommendedName>
</protein>
<evidence type="ECO:0000256" key="3">
    <source>
        <dbReference type="ARBA" id="ARBA00022622"/>
    </source>
</evidence>
<keyword evidence="8" id="KW-0449">Lipoprotein</keyword>
<dbReference type="AlphaFoldDB" id="A0A2Z7ANH5"/>
<dbReference type="SUPFAM" id="SSF49503">
    <property type="entry name" value="Cupredoxins"/>
    <property type="match status" value="1"/>
</dbReference>